<protein>
    <recommendedName>
        <fullName evidence="6">MYND-type domain-containing protein</fullName>
    </recommendedName>
</protein>
<evidence type="ECO:0000313" key="8">
    <source>
        <dbReference type="Proteomes" id="UP001302745"/>
    </source>
</evidence>
<dbReference type="GO" id="GO:0008270">
    <property type="term" value="F:zinc ion binding"/>
    <property type="evidence" value="ECO:0007669"/>
    <property type="project" value="UniProtKB-KW"/>
</dbReference>
<evidence type="ECO:0000256" key="2">
    <source>
        <dbReference type="ARBA" id="ARBA00022771"/>
    </source>
</evidence>
<evidence type="ECO:0000259" key="6">
    <source>
        <dbReference type="PROSITE" id="PS50865"/>
    </source>
</evidence>
<name>A0AAN6VN33_9PEZI</name>
<dbReference type="PROSITE" id="PS01360">
    <property type="entry name" value="ZF_MYND_1"/>
    <property type="match status" value="1"/>
</dbReference>
<feature type="compositionally biased region" description="Basic and acidic residues" evidence="5">
    <location>
        <begin position="122"/>
        <end position="142"/>
    </location>
</feature>
<reference evidence="7" key="1">
    <citation type="journal article" date="2023" name="Mol. Phylogenet. Evol.">
        <title>Genome-scale phylogeny and comparative genomics of the fungal order Sordariales.</title>
        <authorList>
            <person name="Hensen N."/>
            <person name="Bonometti L."/>
            <person name="Westerberg I."/>
            <person name="Brannstrom I.O."/>
            <person name="Guillou S."/>
            <person name="Cros-Aarteil S."/>
            <person name="Calhoun S."/>
            <person name="Haridas S."/>
            <person name="Kuo A."/>
            <person name="Mondo S."/>
            <person name="Pangilinan J."/>
            <person name="Riley R."/>
            <person name="LaButti K."/>
            <person name="Andreopoulos B."/>
            <person name="Lipzen A."/>
            <person name="Chen C."/>
            <person name="Yan M."/>
            <person name="Daum C."/>
            <person name="Ng V."/>
            <person name="Clum A."/>
            <person name="Steindorff A."/>
            <person name="Ohm R.A."/>
            <person name="Martin F."/>
            <person name="Silar P."/>
            <person name="Natvig D.O."/>
            <person name="Lalanne C."/>
            <person name="Gautier V."/>
            <person name="Ament-Velasquez S.L."/>
            <person name="Kruys A."/>
            <person name="Hutchinson M.I."/>
            <person name="Powell A.J."/>
            <person name="Barry K."/>
            <person name="Miller A.N."/>
            <person name="Grigoriev I.V."/>
            <person name="Debuchy R."/>
            <person name="Gladieux P."/>
            <person name="Hiltunen Thoren M."/>
            <person name="Johannesson H."/>
        </authorList>
    </citation>
    <scope>NUCLEOTIDE SEQUENCE</scope>
    <source>
        <strain evidence="7">CBS 538.74</strain>
    </source>
</reference>
<evidence type="ECO:0000256" key="1">
    <source>
        <dbReference type="ARBA" id="ARBA00022723"/>
    </source>
</evidence>
<keyword evidence="8" id="KW-1185">Reference proteome</keyword>
<feature type="compositionally biased region" description="Low complexity" evidence="5">
    <location>
        <begin position="56"/>
        <end position="75"/>
    </location>
</feature>
<organism evidence="7 8">
    <name type="scientific">Chaetomidium leptoderma</name>
    <dbReference type="NCBI Taxonomy" id="669021"/>
    <lineage>
        <taxon>Eukaryota</taxon>
        <taxon>Fungi</taxon>
        <taxon>Dikarya</taxon>
        <taxon>Ascomycota</taxon>
        <taxon>Pezizomycotina</taxon>
        <taxon>Sordariomycetes</taxon>
        <taxon>Sordariomycetidae</taxon>
        <taxon>Sordariales</taxon>
        <taxon>Chaetomiaceae</taxon>
        <taxon>Chaetomidium</taxon>
    </lineage>
</organism>
<keyword evidence="1" id="KW-0479">Metal-binding</keyword>
<proteinExistence type="predicted"/>
<dbReference type="InterPro" id="IPR002893">
    <property type="entry name" value="Znf_MYND"/>
</dbReference>
<evidence type="ECO:0000256" key="4">
    <source>
        <dbReference type="PROSITE-ProRule" id="PRU00134"/>
    </source>
</evidence>
<comment type="caution">
    <text evidence="7">The sequence shown here is derived from an EMBL/GenBank/DDBJ whole genome shotgun (WGS) entry which is preliminary data.</text>
</comment>
<feature type="region of interest" description="Disordered" evidence="5">
    <location>
        <begin position="42"/>
        <end position="142"/>
    </location>
</feature>
<dbReference type="Gene3D" id="6.10.140.2220">
    <property type="match status" value="1"/>
</dbReference>
<dbReference type="AlphaFoldDB" id="A0AAN6VN33"/>
<dbReference type="PROSITE" id="PS50865">
    <property type="entry name" value="ZF_MYND_2"/>
    <property type="match status" value="1"/>
</dbReference>
<dbReference type="EMBL" id="MU856918">
    <property type="protein sequence ID" value="KAK4154204.1"/>
    <property type="molecule type" value="Genomic_DNA"/>
</dbReference>
<feature type="compositionally biased region" description="Polar residues" evidence="5">
    <location>
        <begin position="83"/>
        <end position="115"/>
    </location>
</feature>
<keyword evidence="2 4" id="KW-0863">Zinc-finger</keyword>
<sequence>MTTDTCAVCGAPRCTLPNVYCTKCNTTVYCSLKCERKSTKKAHKQTCGKPPPPVFIPAATTTTTTSPTPTPTARRPGNDNAGLLTQTITKPFTHIDQGTPTSTPAPRKTSTTSSLPPAPLRRGQEGEEERYSSSSSHDDALARGDDLRGLRHFLYLAAAPPRSGSFLGSSSSSSSSHVVSSVPGRSILPPWWTDEHRRACEQLAMGFGNDLGMSVALRDWLALRWRATVVTGEVVERYADARLPMQLRMLGEVVYGRSVGGAPGKRIMELNLMMEANEMVDVERKIEYLMMNRPRGQAL</sequence>
<accession>A0AAN6VN33</accession>
<dbReference type="SUPFAM" id="SSF144232">
    <property type="entry name" value="HIT/MYND zinc finger-like"/>
    <property type="match status" value="1"/>
</dbReference>
<reference evidence="7" key="2">
    <citation type="submission" date="2023-05" db="EMBL/GenBank/DDBJ databases">
        <authorList>
            <consortium name="Lawrence Berkeley National Laboratory"/>
            <person name="Steindorff A."/>
            <person name="Hensen N."/>
            <person name="Bonometti L."/>
            <person name="Westerberg I."/>
            <person name="Brannstrom I.O."/>
            <person name="Guillou S."/>
            <person name="Cros-Aarteil S."/>
            <person name="Calhoun S."/>
            <person name="Haridas S."/>
            <person name="Kuo A."/>
            <person name="Mondo S."/>
            <person name="Pangilinan J."/>
            <person name="Riley R."/>
            <person name="Labutti K."/>
            <person name="Andreopoulos B."/>
            <person name="Lipzen A."/>
            <person name="Chen C."/>
            <person name="Yanf M."/>
            <person name="Daum C."/>
            <person name="Ng V."/>
            <person name="Clum A."/>
            <person name="Ohm R."/>
            <person name="Martin F."/>
            <person name="Silar P."/>
            <person name="Natvig D."/>
            <person name="Lalanne C."/>
            <person name="Gautier V."/>
            <person name="Ament-Velasquez S.L."/>
            <person name="Kruys A."/>
            <person name="Hutchinson M.I."/>
            <person name="Powell A.J."/>
            <person name="Barry K."/>
            <person name="Miller A.N."/>
            <person name="Grigoriev I.V."/>
            <person name="Debuchy R."/>
            <person name="Gladieux P."/>
            <person name="Thoren M.H."/>
            <person name="Johannesson H."/>
        </authorList>
    </citation>
    <scope>NUCLEOTIDE SEQUENCE</scope>
    <source>
        <strain evidence="7">CBS 538.74</strain>
    </source>
</reference>
<evidence type="ECO:0000256" key="5">
    <source>
        <dbReference type="SAM" id="MobiDB-lite"/>
    </source>
</evidence>
<evidence type="ECO:0000313" key="7">
    <source>
        <dbReference type="EMBL" id="KAK4154204.1"/>
    </source>
</evidence>
<gene>
    <name evidence="7" type="ORF">C8A00DRAFT_33030</name>
</gene>
<feature type="domain" description="MYND-type" evidence="6">
    <location>
        <begin position="6"/>
        <end position="47"/>
    </location>
</feature>
<evidence type="ECO:0000256" key="3">
    <source>
        <dbReference type="ARBA" id="ARBA00022833"/>
    </source>
</evidence>
<keyword evidence="3" id="KW-0862">Zinc</keyword>
<dbReference type="Proteomes" id="UP001302745">
    <property type="component" value="Unassembled WGS sequence"/>
</dbReference>